<comment type="caution">
    <text evidence="1">The sequence shown here is derived from an EMBL/GenBank/DDBJ whole genome shotgun (WGS) entry which is preliminary data.</text>
</comment>
<evidence type="ECO:0000313" key="2">
    <source>
        <dbReference type="Proteomes" id="UP000824540"/>
    </source>
</evidence>
<evidence type="ECO:0000313" key="1">
    <source>
        <dbReference type="EMBL" id="KAG9334409.1"/>
    </source>
</evidence>
<dbReference type="AlphaFoldDB" id="A0A8T2N1P0"/>
<sequence length="75" mass="8259">MRDVVGKRPCNPGNASVVFVGRGDGGVSFGWTGKRLAHCPFTTLNKNDGFSSTYSMLAAPRLHPDYFGFFFFFFG</sequence>
<protein>
    <submittedName>
        <fullName evidence="1">Uncharacterized protein</fullName>
    </submittedName>
</protein>
<dbReference type="EMBL" id="JAFBMS010000151">
    <property type="protein sequence ID" value="KAG9334409.1"/>
    <property type="molecule type" value="Genomic_DNA"/>
</dbReference>
<dbReference type="Proteomes" id="UP000824540">
    <property type="component" value="Unassembled WGS sequence"/>
</dbReference>
<accession>A0A8T2N1P0</accession>
<keyword evidence="2" id="KW-1185">Reference proteome</keyword>
<proteinExistence type="predicted"/>
<name>A0A8T2N1P0_9TELE</name>
<gene>
    <name evidence="1" type="ORF">JZ751_008159</name>
</gene>
<reference evidence="1" key="1">
    <citation type="thesis" date="2021" institute="BYU ScholarsArchive" country="Provo, UT, USA">
        <title>Applications of and Algorithms for Genome Assembly and Genomic Analyses with an Emphasis on Marine Teleosts.</title>
        <authorList>
            <person name="Pickett B.D."/>
        </authorList>
    </citation>
    <scope>NUCLEOTIDE SEQUENCE</scope>
    <source>
        <strain evidence="1">HI-2016</strain>
    </source>
</reference>
<organism evidence="1 2">
    <name type="scientific">Albula glossodonta</name>
    <name type="common">roundjaw bonefish</name>
    <dbReference type="NCBI Taxonomy" id="121402"/>
    <lineage>
        <taxon>Eukaryota</taxon>
        <taxon>Metazoa</taxon>
        <taxon>Chordata</taxon>
        <taxon>Craniata</taxon>
        <taxon>Vertebrata</taxon>
        <taxon>Euteleostomi</taxon>
        <taxon>Actinopterygii</taxon>
        <taxon>Neopterygii</taxon>
        <taxon>Teleostei</taxon>
        <taxon>Albuliformes</taxon>
        <taxon>Albulidae</taxon>
        <taxon>Albula</taxon>
    </lineage>
</organism>